<dbReference type="PANTHER" id="PTHR48069">
    <property type="entry name" value="DIHYDROFOLATE REDUCTASE"/>
    <property type="match status" value="1"/>
</dbReference>
<dbReference type="PANTHER" id="PTHR48069:SF3">
    <property type="entry name" value="DIHYDROFOLATE REDUCTASE"/>
    <property type="match status" value="1"/>
</dbReference>
<dbReference type="AlphaFoldDB" id="A0AAE5AHW7"/>
<dbReference type="GO" id="GO:0046452">
    <property type="term" value="P:dihydrofolate metabolic process"/>
    <property type="evidence" value="ECO:0007669"/>
    <property type="project" value="TreeGrafter"/>
</dbReference>
<accession>A0AAE5AHW7</accession>
<comment type="pathway">
    <text evidence="1">Cofactor biosynthesis; tetrahydrofolate biosynthesis; 5,6,7,8-tetrahydrofolate from 7,8-dihydrofolate: step 1/1.</text>
</comment>
<feature type="domain" description="DHFR" evidence="8">
    <location>
        <begin position="2"/>
        <end position="171"/>
    </location>
</feature>
<evidence type="ECO:0000256" key="1">
    <source>
        <dbReference type="ARBA" id="ARBA00004903"/>
    </source>
</evidence>
<sequence length="171" mass="19787">MNIIGIMAMTKDGVIGCSSSNTGLPWYYPEEIKHFSFTTLNNIIIMGSKTYYFLSKKFLSSRFTIVLSRQNNIKLPFATICSSLEDCINILTKITLNKPKSKIYMIGGATIAELFIKSQLLSYFLLTEIHYPYQGDIHLDMKYFQNCNKIIITKCKNYTIFLLKFKHYLLK</sequence>
<dbReference type="InterPro" id="IPR012259">
    <property type="entry name" value="DHFR"/>
</dbReference>
<dbReference type="GO" id="GO:0004146">
    <property type="term" value="F:dihydrofolate reductase activity"/>
    <property type="evidence" value="ECO:0007669"/>
    <property type="project" value="UniProtKB-EC"/>
</dbReference>
<dbReference type="GO" id="GO:0006730">
    <property type="term" value="P:one-carbon metabolic process"/>
    <property type="evidence" value="ECO:0007669"/>
    <property type="project" value="UniProtKB-KW"/>
</dbReference>
<evidence type="ECO:0000256" key="2">
    <source>
        <dbReference type="ARBA" id="ARBA00009539"/>
    </source>
</evidence>
<dbReference type="InterPro" id="IPR024072">
    <property type="entry name" value="DHFR-like_dom_sf"/>
</dbReference>
<dbReference type="SUPFAM" id="SSF53597">
    <property type="entry name" value="Dihydrofolate reductase-like"/>
    <property type="match status" value="1"/>
</dbReference>
<keyword evidence="6" id="KW-0560">Oxidoreductase</keyword>
<dbReference type="EC" id="1.5.1.3" evidence="3"/>
<evidence type="ECO:0000256" key="7">
    <source>
        <dbReference type="ARBA" id="ARBA00025067"/>
    </source>
</evidence>
<organism evidence="9 10">
    <name type="scientific">Lyticum sinuosum</name>
    <dbReference type="NCBI Taxonomy" id="1332059"/>
    <lineage>
        <taxon>Bacteria</taxon>
        <taxon>Pseudomonadati</taxon>
        <taxon>Pseudomonadota</taxon>
        <taxon>Alphaproteobacteria</taxon>
        <taxon>Rickettsiales</taxon>
        <taxon>Lyticum</taxon>
    </lineage>
</organism>
<dbReference type="PROSITE" id="PS51330">
    <property type="entry name" value="DHFR_2"/>
    <property type="match status" value="1"/>
</dbReference>
<evidence type="ECO:0000313" key="9">
    <source>
        <dbReference type="EMBL" id="MDZ5761491.1"/>
    </source>
</evidence>
<protein>
    <recommendedName>
        <fullName evidence="3">dihydrofolate reductase</fullName>
        <ecNumber evidence="3">1.5.1.3</ecNumber>
    </recommendedName>
</protein>
<reference evidence="9" key="1">
    <citation type="submission" date="2023-02" db="EMBL/GenBank/DDBJ databases">
        <title>Host association and intracellularity evolved multiple times independently in the Rickettsiales.</title>
        <authorList>
            <person name="Castelli M."/>
            <person name="Nardi T."/>
            <person name="Gammuto L."/>
            <person name="Bellinzona G."/>
            <person name="Sabaneyeva E."/>
            <person name="Potekhin A."/>
            <person name="Serra V."/>
            <person name="Petroni G."/>
            <person name="Sassera D."/>
        </authorList>
    </citation>
    <scope>NUCLEOTIDE SEQUENCE</scope>
    <source>
        <strain evidence="9">USBL-36I1</strain>
    </source>
</reference>
<evidence type="ECO:0000256" key="3">
    <source>
        <dbReference type="ARBA" id="ARBA00012856"/>
    </source>
</evidence>
<gene>
    <name evidence="9" type="ORF">Lyticum_00672</name>
</gene>
<evidence type="ECO:0000256" key="4">
    <source>
        <dbReference type="ARBA" id="ARBA00022563"/>
    </source>
</evidence>
<dbReference type="Pfam" id="PF00186">
    <property type="entry name" value="DHFR_1"/>
    <property type="match status" value="1"/>
</dbReference>
<dbReference type="GO" id="GO:0046655">
    <property type="term" value="P:folic acid metabolic process"/>
    <property type="evidence" value="ECO:0007669"/>
    <property type="project" value="TreeGrafter"/>
</dbReference>
<dbReference type="CDD" id="cd00209">
    <property type="entry name" value="DHFR"/>
    <property type="match status" value="1"/>
</dbReference>
<dbReference type="GO" id="GO:0005829">
    <property type="term" value="C:cytosol"/>
    <property type="evidence" value="ECO:0007669"/>
    <property type="project" value="TreeGrafter"/>
</dbReference>
<evidence type="ECO:0000256" key="5">
    <source>
        <dbReference type="ARBA" id="ARBA00022857"/>
    </source>
</evidence>
<comment type="function">
    <text evidence="7">Key enzyme in folate metabolism. Catalyzes an essential reaction for de novo glycine and purine synthesis, and for DNA precursor synthesis.</text>
</comment>
<keyword evidence="4" id="KW-0554">One-carbon metabolism</keyword>
<dbReference type="GO" id="GO:0046654">
    <property type="term" value="P:tetrahydrofolate biosynthetic process"/>
    <property type="evidence" value="ECO:0007669"/>
    <property type="project" value="InterPro"/>
</dbReference>
<keyword evidence="10" id="KW-1185">Reference proteome</keyword>
<name>A0AAE5AHW7_9RICK</name>
<dbReference type="RefSeq" id="WP_322498916.1">
    <property type="nucleotide sequence ID" value="NZ_JARGYU010000003.1"/>
</dbReference>
<keyword evidence="5" id="KW-0521">NADP</keyword>
<dbReference type="EMBL" id="JARGYU010000003">
    <property type="protein sequence ID" value="MDZ5761491.1"/>
    <property type="molecule type" value="Genomic_DNA"/>
</dbReference>
<evidence type="ECO:0000256" key="6">
    <source>
        <dbReference type="ARBA" id="ARBA00023002"/>
    </source>
</evidence>
<proteinExistence type="inferred from homology"/>
<dbReference type="InterPro" id="IPR001796">
    <property type="entry name" value="DHFR_dom"/>
</dbReference>
<comment type="similarity">
    <text evidence="2">Belongs to the dihydrofolate reductase family.</text>
</comment>
<dbReference type="GO" id="GO:0050661">
    <property type="term" value="F:NADP binding"/>
    <property type="evidence" value="ECO:0007669"/>
    <property type="project" value="InterPro"/>
</dbReference>
<dbReference type="PRINTS" id="PR00070">
    <property type="entry name" value="DHFR"/>
</dbReference>
<evidence type="ECO:0000313" key="10">
    <source>
        <dbReference type="Proteomes" id="UP001289135"/>
    </source>
</evidence>
<dbReference type="Proteomes" id="UP001289135">
    <property type="component" value="Unassembled WGS sequence"/>
</dbReference>
<dbReference type="Gene3D" id="3.40.430.10">
    <property type="entry name" value="Dihydrofolate Reductase, subunit A"/>
    <property type="match status" value="1"/>
</dbReference>
<comment type="caution">
    <text evidence="9">The sequence shown here is derived from an EMBL/GenBank/DDBJ whole genome shotgun (WGS) entry which is preliminary data.</text>
</comment>
<evidence type="ECO:0000259" key="8">
    <source>
        <dbReference type="PROSITE" id="PS51330"/>
    </source>
</evidence>